<keyword evidence="3 6" id="KW-0479">Metal-binding</keyword>
<dbReference type="EMBL" id="JAADYS010003047">
    <property type="protein sequence ID" value="KAF4451442.1"/>
    <property type="molecule type" value="Genomic_DNA"/>
</dbReference>
<keyword evidence="4 6" id="KW-0408">Iron</keyword>
<dbReference type="AlphaFoldDB" id="A0A8H4P831"/>
<evidence type="ECO:0000256" key="1">
    <source>
        <dbReference type="ARBA" id="ARBA00001971"/>
    </source>
</evidence>
<dbReference type="CDD" id="cd11040">
    <property type="entry name" value="CYP7_CYP8-like"/>
    <property type="match status" value="1"/>
</dbReference>
<dbReference type="Pfam" id="PF00067">
    <property type="entry name" value="p450"/>
    <property type="match status" value="1"/>
</dbReference>
<dbReference type="InterPro" id="IPR036396">
    <property type="entry name" value="Cyt_P450_sf"/>
</dbReference>
<dbReference type="PROSITE" id="PS00086">
    <property type="entry name" value="CYTOCHROME_P450"/>
    <property type="match status" value="1"/>
</dbReference>
<keyword evidence="5" id="KW-0560">Oxidoreductase</keyword>
<dbReference type="PANTHER" id="PTHR47582:SF1">
    <property type="entry name" value="P450, PUTATIVE (EUROFUNG)-RELATED"/>
    <property type="match status" value="1"/>
</dbReference>
<evidence type="ECO:0000313" key="9">
    <source>
        <dbReference type="EMBL" id="KAF4451442.1"/>
    </source>
</evidence>
<dbReference type="InterPro" id="IPR017972">
    <property type="entry name" value="Cyt_P450_CS"/>
</dbReference>
<dbReference type="GO" id="GO:0020037">
    <property type="term" value="F:heme binding"/>
    <property type="evidence" value="ECO:0007669"/>
    <property type="project" value="InterPro"/>
</dbReference>
<evidence type="ECO:0000313" key="10">
    <source>
        <dbReference type="Proteomes" id="UP000554235"/>
    </source>
</evidence>
<dbReference type="SUPFAM" id="SSF48264">
    <property type="entry name" value="Cytochrome P450"/>
    <property type="match status" value="1"/>
</dbReference>
<dbReference type="InterPro" id="IPR010730">
    <property type="entry name" value="HET"/>
</dbReference>
<evidence type="ECO:0000256" key="3">
    <source>
        <dbReference type="ARBA" id="ARBA00022723"/>
    </source>
</evidence>
<evidence type="ECO:0000256" key="7">
    <source>
        <dbReference type="SAM" id="Phobius"/>
    </source>
</evidence>
<keyword evidence="6" id="KW-0349">Heme</keyword>
<accession>A0A8H4P831</accession>
<feature type="transmembrane region" description="Helical" evidence="7">
    <location>
        <begin position="20"/>
        <end position="38"/>
    </location>
</feature>
<keyword evidence="7" id="KW-0812">Transmembrane</keyword>
<feature type="binding site" description="axial binding residue" evidence="6">
    <location>
        <position position="447"/>
    </location>
    <ligand>
        <name>heme</name>
        <dbReference type="ChEBI" id="CHEBI:30413"/>
    </ligand>
    <ligandPart>
        <name>Fe</name>
        <dbReference type="ChEBI" id="CHEBI:18248"/>
    </ligandPart>
</feature>
<evidence type="ECO:0000259" key="8">
    <source>
        <dbReference type="Pfam" id="PF06985"/>
    </source>
</evidence>
<protein>
    <submittedName>
        <fullName evidence="9">Prostacyclin synthase</fullName>
    </submittedName>
</protein>
<dbReference type="PANTHER" id="PTHR47582">
    <property type="entry name" value="P450, PUTATIVE (EUROFUNG)-RELATED"/>
    <property type="match status" value="1"/>
</dbReference>
<dbReference type="GO" id="GO:0016705">
    <property type="term" value="F:oxidoreductase activity, acting on paired donors, with incorporation or reduction of molecular oxygen"/>
    <property type="evidence" value="ECO:0007669"/>
    <property type="project" value="InterPro"/>
</dbReference>
<keyword evidence="5" id="KW-0503">Monooxygenase</keyword>
<sequence length="1080" mass="122533">MEVLASIVDVFVALVTKTCYATAILAASLFLAAWLFTAKQDQHEPPLLHPNIPFIGHIIDLIRHQSTFLTVLARRHMPIATLPMLSGKVYAVFDGNLIQSAQSNKDLSMDPFVVEYAQKELGYDDATAKIINESNVMTDIFHANRAGLAPHQIHQMNVTALSYVSDELHDIGGGQEIVIPNVWLWVRELMTMATCEALFGSDNPLAKEPGLIDDLWLFDRDLPLFLLNLFPSITARKAHRARERLKAVMGEYYANSRDVNSAAAKITSIRAEALRRNGIQGFMAGVIELSFVMGATLNSIPTLFWLIANIITRPDLVARLRDEVSAVAEHGPEDAVIVRVHLLADKCPLLVSCYREVIRLSNRAQSNRRVMADTTITDGDGRSYLLKEGMNVQMPSEHLHSMEEVWGPDTDNFNPERFLDNDKNFDKATSKARRVSYIPFGSGRHLCPGRNFAFAENLGFMVTLLLGYDISPVDGDWSTFKVPEREKCSLATAVCKPQDDGKGFGMRIKERIVVGASEFSVQSARHHARLLQLIQSARDTCHLCSLLWSALESAYATRIEDMIREVPTALEQAHPLCRILYVAVRRANSDDESFRPETVVLVPMKQFCVITVAIRISDQEIQAEVAVDRRRRNILLRLIQRFLSEYHFDQIRDNLSIDYPAPSITSTITMSNEHFSLIRSWLLKCFMHKACNQKRYQKVLPRRLIQLNTGAAPFPARIQIVETSEIQDKDSVEYMVLSYRWPEQSQPRLLKSNETQMKRSIEQQELSPMVYQAIWATLNIGVMYLWVDALCIVQDGDDKMDEISRMDIIYSNAICTLSADASRENLYCKRDPRELHPCNLSKYGSLPKGTFACRQDIIRTSSGLKSSSILHRGYDITTVKDTVLEDSPLHNRGWVFQERFLSTCIVHFGRQIFWECHTCEASEGRPEGRALPRPHIRHFSSTKQWRAHASILTRQTNKPLNANDHVFFRLWHEVVREYTELEFSVKSDRLPGILGIILYISAARNATSLYGLWEADLASELLWVVAPSFSQVPAEALDGMPSWSWCSLTAKIDFKMVHQHGDYLKEKDRPNGYNDDLSIS</sequence>
<comment type="caution">
    <text evidence="9">The sequence shown here is derived from an EMBL/GenBank/DDBJ whole genome shotgun (WGS) entry which is preliminary data.</text>
</comment>
<gene>
    <name evidence="9" type="ORF">FALBO_16327</name>
</gene>
<name>A0A8H4P831_9HYPO</name>
<dbReference type="InterPro" id="IPR053007">
    <property type="entry name" value="CYP450_monoxygenase_sec-met"/>
</dbReference>
<dbReference type="GO" id="GO:0004497">
    <property type="term" value="F:monooxygenase activity"/>
    <property type="evidence" value="ECO:0007669"/>
    <property type="project" value="UniProtKB-KW"/>
</dbReference>
<dbReference type="Pfam" id="PF06985">
    <property type="entry name" value="HET"/>
    <property type="match status" value="1"/>
</dbReference>
<reference evidence="9 10" key="1">
    <citation type="submission" date="2020-01" db="EMBL/GenBank/DDBJ databases">
        <title>Identification and distribution of gene clusters putatively required for synthesis of sphingolipid metabolism inhibitors in phylogenetically diverse species of the filamentous fungus Fusarium.</title>
        <authorList>
            <person name="Kim H.-S."/>
            <person name="Busman M."/>
            <person name="Brown D.W."/>
            <person name="Divon H."/>
            <person name="Uhlig S."/>
            <person name="Proctor R.H."/>
        </authorList>
    </citation>
    <scope>NUCLEOTIDE SEQUENCE [LARGE SCALE GENOMIC DNA]</scope>
    <source>
        <strain evidence="9 10">NRRL 20459</strain>
    </source>
</reference>
<dbReference type="Gene3D" id="1.10.630.10">
    <property type="entry name" value="Cytochrome P450"/>
    <property type="match status" value="1"/>
</dbReference>
<dbReference type="Proteomes" id="UP000554235">
    <property type="component" value="Unassembled WGS sequence"/>
</dbReference>
<feature type="domain" description="Heterokaryon incompatibility" evidence="8">
    <location>
        <begin position="734"/>
        <end position="898"/>
    </location>
</feature>
<keyword evidence="7" id="KW-0472">Membrane</keyword>
<dbReference type="InterPro" id="IPR002403">
    <property type="entry name" value="Cyt_P450_E_grp-IV"/>
</dbReference>
<feature type="transmembrane region" description="Helical" evidence="7">
    <location>
        <begin position="282"/>
        <end position="307"/>
    </location>
</feature>
<dbReference type="GO" id="GO:0005506">
    <property type="term" value="F:iron ion binding"/>
    <property type="evidence" value="ECO:0007669"/>
    <property type="project" value="InterPro"/>
</dbReference>
<comment type="cofactor">
    <cofactor evidence="1 6">
        <name>heme</name>
        <dbReference type="ChEBI" id="CHEBI:30413"/>
    </cofactor>
</comment>
<evidence type="ECO:0000256" key="5">
    <source>
        <dbReference type="ARBA" id="ARBA00023033"/>
    </source>
</evidence>
<comment type="similarity">
    <text evidence="2">Belongs to the cytochrome P450 family.</text>
</comment>
<evidence type="ECO:0000256" key="4">
    <source>
        <dbReference type="ARBA" id="ARBA00023004"/>
    </source>
</evidence>
<evidence type="ECO:0000256" key="2">
    <source>
        <dbReference type="ARBA" id="ARBA00010617"/>
    </source>
</evidence>
<proteinExistence type="inferred from homology"/>
<organism evidence="9 10">
    <name type="scientific">Fusarium albosuccineum</name>
    <dbReference type="NCBI Taxonomy" id="1237068"/>
    <lineage>
        <taxon>Eukaryota</taxon>
        <taxon>Fungi</taxon>
        <taxon>Dikarya</taxon>
        <taxon>Ascomycota</taxon>
        <taxon>Pezizomycotina</taxon>
        <taxon>Sordariomycetes</taxon>
        <taxon>Hypocreomycetidae</taxon>
        <taxon>Hypocreales</taxon>
        <taxon>Nectriaceae</taxon>
        <taxon>Fusarium</taxon>
        <taxon>Fusarium decemcellulare species complex</taxon>
    </lineage>
</organism>
<keyword evidence="10" id="KW-1185">Reference proteome</keyword>
<dbReference type="OrthoDB" id="1470350at2759"/>
<dbReference type="InterPro" id="IPR001128">
    <property type="entry name" value="Cyt_P450"/>
</dbReference>
<dbReference type="PRINTS" id="PR00465">
    <property type="entry name" value="EP450IV"/>
</dbReference>
<evidence type="ECO:0000256" key="6">
    <source>
        <dbReference type="PIRSR" id="PIRSR602403-1"/>
    </source>
</evidence>
<keyword evidence="7" id="KW-1133">Transmembrane helix</keyword>